<proteinExistence type="predicted"/>
<keyword evidence="2" id="KW-0966">Cell projection</keyword>
<keyword evidence="2" id="KW-0282">Flagellum</keyword>
<dbReference type="Proteomes" id="UP000823631">
    <property type="component" value="Unassembled WGS sequence"/>
</dbReference>
<protein>
    <submittedName>
        <fullName evidence="2">Flagellar protein FlaG</fullName>
    </submittedName>
</protein>
<feature type="compositionally biased region" description="Polar residues" evidence="1">
    <location>
        <begin position="37"/>
        <end position="77"/>
    </location>
</feature>
<comment type="caution">
    <text evidence="2">The sequence shown here is derived from an EMBL/GenBank/DDBJ whole genome shotgun (WGS) entry which is preliminary data.</text>
</comment>
<evidence type="ECO:0000313" key="2">
    <source>
        <dbReference type="EMBL" id="MBO8416490.1"/>
    </source>
</evidence>
<name>A0A9D9DDL2_9GAMM</name>
<dbReference type="InterPro" id="IPR035924">
    <property type="entry name" value="FlaG-like_sf"/>
</dbReference>
<dbReference type="AlphaFoldDB" id="A0A9D9DDL2"/>
<keyword evidence="2" id="KW-0969">Cilium</keyword>
<evidence type="ECO:0000313" key="3">
    <source>
        <dbReference type="Proteomes" id="UP000823631"/>
    </source>
</evidence>
<organism evidence="2 3">
    <name type="scientific">Candidatus Avisuccinivibrio stercorigallinarum</name>
    <dbReference type="NCBI Taxonomy" id="2840704"/>
    <lineage>
        <taxon>Bacteria</taxon>
        <taxon>Pseudomonadati</taxon>
        <taxon>Pseudomonadota</taxon>
        <taxon>Gammaproteobacteria</taxon>
        <taxon>Aeromonadales</taxon>
        <taxon>Succinivibrionaceae</taxon>
        <taxon>Succinivibrionaceae incertae sedis</taxon>
        <taxon>Candidatus Avisuccinivibrio</taxon>
    </lineage>
</organism>
<dbReference type="SUPFAM" id="SSF160214">
    <property type="entry name" value="FlaG-like"/>
    <property type="match status" value="1"/>
</dbReference>
<reference evidence="2" key="2">
    <citation type="journal article" date="2021" name="PeerJ">
        <title>Extensive microbial diversity within the chicken gut microbiome revealed by metagenomics and culture.</title>
        <authorList>
            <person name="Gilroy R."/>
            <person name="Ravi A."/>
            <person name="Getino M."/>
            <person name="Pursley I."/>
            <person name="Horton D.L."/>
            <person name="Alikhan N.F."/>
            <person name="Baker D."/>
            <person name="Gharbi K."/>
            <person name="Hall N."/>
            <person name="Watson M."/>
            <person name="Adriaenssens E.M."/>
            <person name="Foster-Nyarko E."/>
            <person name="Jarju S."/>
            <person name="Secka A."/>
            <person name="Antonio M."/>
            <person name="Oren A."/>
            <person name="Chaudhuri R.R."/>
            <person name="La Ragione R."/>
            <person name="Hildebrand F."/>
            <person name="Pallen M.J."/>
        </authorList>
    </citation>
    <scope>NUCLEOTIDE SEQUENCE</scope>
    <source>
        <strain evidence="2">17213</strain>
    </source>
</reference>
<feature type="compositionally biased region" description="Basic and acidic residues" evidence="1">
    <location>
        <begin position="78"/>
        <end position="88"/>
    </location>
</feature>
<sequence length="181" mass="20033">MDISRLNRTENAVAQAVNTDLTREQAAAEKTERQAEKSGSSVVQAQESGVQNKISQDAESTAQVASQGAQELQQKNAEMQDEKRQNLEQAIDKAREYIGSIDLKNYGLSFSVEQDLDKTLISVTDRSSDKVIRQIPSEEFVQMAKNIREFTAGDEAALTDNRGEKVKTTQEARGVLLDQLV</sequence>
<feature type="compositionally biased region" description="Polar residues" evidence="1">
    <location>
        <begin position="9"/>
        <end position="20"/>
    </location>
</feature>
<dbReference type="PANTHER" id="PTHR37166">
    <property type="entry name" value="PROTEIN FLAG"/>
    <property type="match status" value="1"/>
</dbReference>
<dbReference type="Gene3D" id="3.30.160.170">
    <property type="entry name" value="FlaG-like"/>
    <property type="match status" value="1"/>
</dbReference>
<feature type="compositionally biased region" description="Basic and acidic residues" evidence="1">
    <location>
        <begin position="21"/>
        <end position="36"/>
    </location>
</feature>
<dbReference type="InterPro" id="IPR005186">
    <property type="entry name" value="FlaG"/>
</dbReference>
<dbReference type="EMBL" id="JADINH010000176">
    <property type="protein sequence ID" value="MBO8416490.1"/>
    <property type="molecule type" value="Genomic_DNA"/>
</dbReference>
<accession>A0A9D9DDL2</accession>
<feature type="region of interest" description="Disordered" evidence="1">
    <location>
        <begin position="1"/>
        <end position="88"/>
    </location>
</feature>
<dbReference type="PANTHER" id="PTHR37166:SF1">
    <property type="entry name" value="PROTEIN FLAG"/>
    <property type="match status" value="1"/>
</dbReference>
<evidence type="ECO:0000256" key="1">
    <source>
        <dbReference type="SAM" id="MobiDB-lite"/>
    </source>
</evidence>
<reference evidence="2" key="1">
    <citation type="submission" date="2020-10" db="EMBL/GenBank/DDBJ databases">
        <authorList>
            <person name="Gilroy R."/>
        </authorList>
    </citation>
    <scope>NUCLEOTIDE SEQUENCE</scope>
    <source>
        <strain evidence="2">17213</strain>
    </source>
</reference>
<gene>
    <name evidence="2" type="ORF">IAB19_08935</name>
</gene>
<dbReference type="Pfam" id="PF03646">
    <property type="entry name" value="FlaG"/>
    <property type="match status" value="1"/>
</dbReference>